<feature type="compositionally biased region" description="Basic residues" evidence="5">
    <location>
        <begin position="1"/>
        <end position="13"/>
    </location>
</feature>
<geneLocation type="plasmid" evidence="8 9">
    <name>pSCL4</name>
</geneLocation>
<dbReference type="EMBL" id="CM000914">
    <property type="protein sequence ID" value="EFG04272.2"/>
    <property type="molecule type" value="Genomic_DNA"/>
</dbReference>
<keyword evidence="8" id="KW-0614">Plasmid</keyword>
<dbReference type="PANTHER" id="PTHR43179:SF12">
    <property type="entry name" value="GALACTOFURANOSYLTRANSFERASE GLFT2"/>
    <property type="match status" value="1"/>
</dbReference>
<dbReference type="SUPFAM" id="SSF53448">
    <property type="entry name" value="Nucleotide-diphospho-sugar transferases"/>
    <property type="match status" value="1"/>
</dbReference>
<feature type="region of interest" description="Disordered" evidence="5">
    <location>
        <begin position="1"/>
        <end position="23"/>
    </location>
</feature>
<keyword evidence="3" id="KW-0328">Glycosyltransferase</keyword>
<dbReference type="PANTHER" id="PTHR43179">
    <property type="entry name" value="RHAMNOSYLTRANSFERASE WBBL"/>
    <property type="match status" value="1"/>
</dbReference>
<keyword evidence="6" id="KW-0812">Transmembrane</keyword>
<name>D5SK29_STRCL</name>
<protein>
    <submittedName>
        <fullName evidence="8">Glycosyltransferase</fullName>
    </submittedName>
</protein>
<keyword evidence="9" id="KW-1185">Reference proteome</keyword>
<dbReference type="Proteomes" id="UP000002357">
    <property type="component" value="Plasmid pSCL4"/>
</dbReference>
<comment type="similarity">
    <text evidence="2">Belongs to the glycosyltransferase 2 family.</text>
</comment>
<dbReference type="InterPro" id="IPR001173">
    <property type="entry name" value="Glyco_trans_2-like"/>
</dbReference>
<evidence type="ECO:0000256" key="2">
    <source>
        <dbReference type="ARBA" id="ARBA00006739"/>
    </source>
</evidence>
<evidence type="ECO:0000256" key="1">
    <source>
        <dbReference type="ARBA" id="ARBA00004776"/>
    </source>
</evidence>
<dbReference type="Gene3D" id="3.90.550.10">
    <property type="entry name" value="Spore Coat Polysaccharide Biosynthesis Protein SpsA, Chain A"/>
    <property type="match status" value="1"/>
</dbReference>
<accession>D5SK29</accession>
<feature type="transmembrane region" description="Helical" evidence="6">
    <location>
        <begin position="279"/>
        <end position="299"/>
    </location>
</feature>
<dbReference type="eggNOG" id="COG1216">
    <property type="taxonomic scope" value="Bacteria"/>
</dbReference>
<evidence type="ECO:0000313" key="9">
    <source>
        <dbReference type="Proteomes" id="UP000002357"/>
    </source>
</evidence>
<feature type="domain" description="Glycosyltransferase 2-like" evidence="7">
    <location>
        <begin position="60"/>
        <end position="176"/>
    </location>
</feature>
<evidence type="ECO:0000259" key="7">
    <source>
        <dbReference type="Pfam" id="PF00535"/>
    </source>
</evidence>
<keyword evidence="6" id="KW-1133">Transmembrane helix</keyword>
<organism evidence="8 9">
    <name type="scientific">Streptomyces clavuligerus</name>
    <dbReference type="NCBI Taxonomy" id="1901"/>
    <lineage>
        <taxon>Bacteria</taxon>
        <taxon>Bacillati</taxon>
        <taxon>Actinomycetota</taxon>
        <taxon>Actinomycetes</taxon>
        <taxon>Kitasatosporales</taxon>
        <taxon>Streptomycetaceae</taxon>
        <taxon>Streptomyces</taxon>
    </lineage>
</organism>
<sequence>MTRRGTGRVRHGLRQGPAARSSFSKAPGVTLHWAVQWPRCVEDGFSMSRENSVVKRTVDVVVLTMNDRDQEFRAAMSSVLAQQGVDLRVVIVGNGVTPDYVPEGVQSVALKTNTGIPEGRNVGAQALAAGGAEFVLFFDNDAILPDPHTLTRLIEEFDRHPNAAYVQPRITDPATGETLGRWVPRLRSGDARRSGVVTVMAEGVVLVRRADFAAAGGWPGHFFLFHEGVDLSWRLWDLGKVGWYAGDIEVHHPATNPARHGPFYRMVARNRVWVARRRLPALLVPVYLAVWVVISVWRFRSSKNLSVLFKGLAEGLRGGHGERRPMSWRTVWRLTRAGRPPIV</sequence>
<proteinExistence type="inferred from homology"/>
<gene>
    <name evidence="8" type="ORF">SCLAV_p0785</name>
</gene>
<dbReference type="AlphaFoldDB" id="D5SK29"/>
<keyword evidence="4 8" id="KW-0808">Transferase</keyword>
<dbReference type="Pfam" id="PF00535">
    <property type="entry name" value="Glycos_transf_2"/>
    <property type="match status" value="1"/>
</dbReference>
<evidence type="ECO:0000256" key="6">
    <source>
        <dbReference type="SAM" id="Phobius"/>
    </source>
</evidence>
<reference evidence="8 9" key="1">
    <citation type="journal article" date="2010" name="Genome Biol. Evol.">
        <title>The sequence of a 1.8-mb bacterial linear plasmid reveals a rich evolutionary reservoir of secondary metabolic pathways.</title>
        <authorList>
            <person name="Medema M.H."/>
            <person name="Trefzer A."/>
            <person name="Kovalchuk A."/>
            <person name="van den Berg M."/>
            <person name="Mueller U."/>
            <person name="Heijne W."/>
            <person name="Wu L."/>
            <person name="Alam M.T."/>
            <person name="Ronning C.M."/>
            <person name="Nierman W.C."/>
            <person name="Bovenberg R.A.L."/>
            <person name="Breitling R."/>
            <person name="Takano E."/>
        </authorList>
    </citation>
    <scope>NUCLEOTIDE SEQUENCE [LARGE SCALE GENOMIC DNA]</scope>
    <source>
        <strain evidence="9">ATCC 27064 / DSM 738 / JCM 4710 / NBRC 13307 / NCIMB 12785 / NRRL 3585 / VKM Ac-602</strain>
        <plasmid evidence="8">pSCL4</plasmid>
    </source>
</reference>
<dbReference type="InterPro" id="IPR029044">
    <property type="entry name" value="Nucleotide-diphossugar_trans"/>
</dbReference>
<evidence type="ECO:0000313" key="8">
    <source>
        <dbReference type="EMBL" id="EFG04272.2"/>
    </source>
</evidence>
<keyword evidence="6" id="KW-0472">Membrane</keyword>
<evidence type="ECO:0000256" key="4">
    <source>
        <dbReference type="ARBA" id="ARBA00022679"/>
    </source>
</evidence>
<comment type="pathway">
    <text evidence="1">Cell wall biogenesis; cell wall polysaccharide biosynthesis.</text>
</comment>
<evidence type="ECO:0000256" key="5">
    <source>
        <dbReference type="SAM" id="MobiDB-lite"/>
    </source>
</evidence>
<evidence type="ECO:0000256" key="3">
    <source>
        <dbReference type="ARBA" id="ARBA00022676"/>
    </source>
</evidence>
<dbReference type="GO" id="GO:0016757">
    <property type="term" value="F:glycosyltransferase activity"/>
    <property type="evidence" value="ECO:0007669"/>
    <property type="project" value="UniProtKB-KW"/>
</dbReference>